<reference evidence="9 10" key="1">
    <citation type="journal article" date="2019" name="Sci. Rep.">
        <title>Sulfobacillus thermotolerans: new insights into resistance and metabolic capacities of acidophilic chemolithotrophs.</title>
        <authorList>
            <person name="Panyushkina A.E."/>
            <person name="Babenko V.V."/>
            <person name="Nikitina A.S."/>
            <person name="Selezneva O.V."/>
            <person name="Tsaplina I.A."/>
            <person name="Letarova M.A."/>
            <person name="Kostryukova E.S."/>
            <person name="Letarov A.V."/>
        </authorList>
    </citation>
    <scope>NUCLEOTIDE SEQUENCE [LARGE SCALE GENOMIC DNA]</scope>
    <source>
        <strain evidence="9 10">Kr1</strain>
    </source>
</reference>
<evidence type="ECO:0008006" key="11">
    <source>
        <dbReference type="Google" id="ProtNLM"/>
    </source>
</evidence>
<sequence>MKTLDRRQSTSQALPEGLAIVLGYLPASMAFGMAARHFGIPTWGILAMSAFIYAGTSQFALAGLWAGHAPLWLDVGTVWLINMRHAVYGPALTMRQSLARKIFPLLTGWGLTDEVFAALVRYKQASLAHYGQVTAMAYSAWLTGTMAGVLFGTVILRQVPSASEALAFVLPALFIAILWHWITPLPGQWDRMAIAVVVLTSVFYGGMRISQMGSLAVPLAAGSAASVVTVYGSWKSKQGEES</sequence>
<dbReference type="PANTHER" id="PTHR34979">
    <property type="entry name" value="INNER MEMBRANE PROTEIN YGAZ"/>
    <property type="match status" value="1"/>
</dbReference>
<dbReference type="Pfam" id="PF03591">
    <property type="entry name" value="AzlC"/>
    <property type="match status" value="1"/>
</dbReference>
<comment type="subcellular location">
    <subcellularLocation>
        <location evidence="1">Cell membrane</location>
        <topology evidence="1">Multi-pass membrane protein</topology>
    </subcellularLocation>
</comment>
<keyword evidence="3" id="KW-0813">Transport</keyword>
<accession>A0ABN5H053</accession>
<evidence type="ECO:0000256" key="3">
    <source>
        <dbReference type="ARBA" id="ARBA00022448"/>
    </source>
</evidence>
<keyword evidence="4" id="KW-1003">Cell membrane</keyword>
<feature type="transmembrane region" description="Helical" evidence="8">
    <location>
        <begin position="38"/>
        <end position="56"/>
    </location>
</feature>
<organism evidence="9 10">
    <name type="scientific">Sulfobacillus thermotolerans</name>
    <dbReference type="NCBI Taxonomy" id="338644"/>
    <lineage>
        <taxon>Bacteria</taxon>
        <taxon>Bacillati</taxon>
        <taxon>Bacillota</taxon>
        <taxon>Clostridia</taxon>
        <taxon>Eubacteriales</taxon>
        <taxon>Clostridiales Family XVII. Incertae Sedis</taxon>
        <taxon>Sulfobacillus</taxon>
    </lineage>
</organism>
<feature type="transmembrane region" description="Helical" evidence="8">
    <location>
        <begin position="165"/>
        <end position="182"/>
    </location>
</feature>
<dbReference type="InterPro" id="IPR011606">
    <property type="entry name" value="Brnchd-chn_aa_trnsp_permease"/>
</dbReference>
<name>A0ABN5H053_9FIRM</name>
<evidence type="ECO:0000256" key="7">
    <source>
        <dbReference type="ARBA" id="ARBA00023136"/>
    </source>
</evidence>
<evidence type="ECO:0000313" key="9">
    <source>
        <dbReference type="EMBL" id="AUW93961.1"/>
    </source>
</evidence>
<feature type="transmembrane region" description="Helical" evidence="8">
    <location>
        <begin position="102"/>
        <end position="123"/>
    </location>
</feature>
<dbReference type="PANTHER" id="PTHR34979:SF1">
    <property type="entry name" value="INNER MEMBRANE PROTEIN YGAZ"/>
    <property type="match status" value="1"/>
</dbReference>
<dbReference type="EMBL" id="CP019454">
    <property type="protein sequence ID" value="AUW93961.1"/>
    <property type="molecule type" value="Genomic_DNA"/>
</dbReference>
<evidence type="ECO:0000256" key="2">
    <source>
        <dbReference type="ARBA" id="ARBA00010735"/>
    </source>
</evidence>
<feature type="transmembrane region" description="Helical" evidence="8">
    <location>
        <begin position="214"/>
        <end position="234"/>
    </location>
</feature>
<evidence type="ECO:0000256" key="8">
    <source>
        <dbReference type="SAM" id="Phobius"/>
    </source>
</evidence>
<evidence type="ECO:0000256" key="5">
    <source>
        <dbReference type="ARBA" id="ARBA00022692"/>
    </source>
</evidence>
<evidence type="ECO:0000256" key="6">
    <source>
        <dbReference type="ARBA" id="ARBA00022989"/>
    </source>
</evidence>
<evidence type="ECO:0000313" key="10">
    <source>
        <dbReference type="Proteomes" id="UP000325292"/>
    </source>
</evidence>
<protein>
    <recommendedName>
        <fullName evidence="11">Branched-chain amino acid ABC transporter permease</fullName>
    </recommendedName>
</protein>
<gene>
    <name evidence="9" type="ORF">BXT84_08375</name>
</gene>
<evidence type="ECO:0000256" key="1">
    <source>
        <dbReference type="ARBA" id="ARBA00004651"/>
    </source>
</evidence>
<evidence type="ECO:0000256" key="4">
    <source>
        <dbReference type="ARBA" id="ARBA00022475"/>
    </source>
</evidence>
<proteinExistence type="inferred from homology"/>
<feature type="transmembrane region" description="Helical" evidence="8">
    <location>
        <begin position="135"/>
        <end position="156"/>
    </location>
</feature>
<keyword evidence="6 8" id="KW-1133">Transmembrane helix</keyword>
<keyword evidence="5 8" id="KW-0812">Transmembrane</keyword>
<keyword evidence="7 8" id="KW-0472">Membrane</keyword>
<keyword evidence="10" id="KW-1185">Reference proteome</keyword>
<comment type="similarity">
    <text evidence="2">Belongs to the AzlC family.</text>
</comment>
<dbReference type="Proteomes" id="UP000325292">
    <property type="component" value="Chromosome"/>
</dbReference>